<protein>
    <submittedName>
        <fullName evidence="1">Uncharacterized protein</fullName>
    </submittedName>
</protein>
<comment type="caution">
    <text evidence="1">The sequence shown here is derived from an EMBL/GenBank/DDBJ whole genome shotgun (WGS) entry which is preliminary data.</text>
</comment>
<reference evidence="1" key="1">
    <citation type="submission" date="2019-04" db="EMBL/GenBank/DDBJ databases">
        <title>Microbes associate with the intestines of laboratory mice.</title>
        <authorList>
            <person name="Navarre W."/>
            <person name="Wong E."/>
            <person name="Huang K."/>
            <person name="Tropini C."/>
            <person name="Ng K."/>
            <person name="Yu B."/>
        </authorList>
    </citation>
    <scope>NUCLEOTIDE SEQUENCE</scope>
    <source>
        <strain evidence="1">NM72_1-8</strain>
    </source>
</reference>
<gene>
    <name evidence="1" type="ORF">E5357_15885</name>
</gene>
<evidence type="ECO:0000313" key="1">
    <source>
        <dbReference type="EMBL" id="TGX96504.1"/>
    </source>
</evidence>
<evidence type="ECO:0000313" key="2">
    <source>
        <dbReference type="Proteomes" id="UP000307720"/>
    </source>
</evidence>
<proteinExistence type="predicted"/>
<sequence>MAAALALTGAPGAALAAVPSVEAQHKAIEKPTIKVPEAEPAPGLGTLSKTAYYSDGKPLSSYSCNGVKVEQKNFNGPVIPSEYTLNATFKPGTTTVQQFGCGNTKNDAKETTLYEMIAEDENLQDRSDVESRYAQNRYVKILKEGTSAGFGVRYNNVGVYTENGKDTTVDMKMTITDYKLMDGHSPKLDAVAFDVGKNSDADGNGSILCYSLSA</sequence>
<dbReference type="Proteomes" id="UP000307720">
    <property type="component" value="Unassembled WGS sequence"/>
</dbReference>
<organism evidence="1 2">
    <name type="scientific">Hominisplanchenecus murintestinalis</name>
    <dbReference type="NCBI Taxonomy" id="2941517"/>
    <lineage>
        <taxon>Bacteria</taxon>
        <taxon>Bacillati</taxon>
        <taxon>Bacillota</taxon>
        <taxon>Clostridia</taxon>
        <taxon>Lachnospirales</taxon>
        <taxon>Lachnospiraceae</taxon>
        <taxon>Hominisplanchenecus</taxon>
    </lineage>
</organism>
<accession>A0AC61QVE6</accession>
<name>A0AC61QVE6_9FIRM</name>
<keyword evidence="2" id="KW-1185">Reference proteome</keyword>
<dbReference type="EMBL" id="SRZB01000059">
    <property type="protein sequence ID" value="TGX96504.1"/>
    <property type="molecule type" value="Genomic_DNA"/>
</dbReference>